<sequence length="662" mass="74975">MVDISNGDGDWATNMCNDACPYEESDSSDIEINVGEGSTNVSLEDEDESNDHNVSEIEVQEVMNAYLYYIDQVMVDISNEDGDWATNMCNDACPYEESDSSDIEINVGEGSTNVSLEDEDESNDHNVSEIEGFEGQSNEADARSEETNENDFNIFSGKLGGEDVDENAIMFSMRFKINNEAFEFYNKYAKASKTEEASEEFKDFLHSYLMSKEIPSTVEENLQVPVKEPSDTHKDATHLELIRDPPQVHVVLLLRRILIKGKEDLELAGASRNNVGEKRHLLSLDNTWSNMVCLLVIQLADKTTRSPPKNPTKEEREMGIGRFYKEWDPHKYPTREHEANLDDLGFGAVTSTTPSLLPPPSSLLPSSLVLRYILGCEKFIEFAWNNRVEELSGEIYCPCVRCLNLLLWPKNVVEHHIKNRGILRSYVCWTKHGESGQVNTESNEGDDMHAMLQDALGFQNMIPKGNSLLSGFAVNGLTSTNELVVHRDAKPWVPQWITYCEEASGLTVSSAWLLMLDRLMLAVKHYREEERGAVCRFQYRQCNDYTCILTSSYLYTAAHDVRNEYERREVGVSCCCCSSSKMRFSSGFLNGSHTVRRLVDSVSSAWLLMLDRLMFAVKHYREEERGAVCRFRYRQCSDYTCLLTSGSWLGANCLHGVSLCNL</sequence>
<proteinExistence type="predicted"/>
<feature type="domain" description="Transposase-associated" evidence="2">
    <location>
        <begin position="371"/>
        <end position="434"/>
    </location>
</feature>
<evidence type="ECO:0000313" key="4">
    <source>
        <dbReference type="Proteomes" id="UP000631114"/>
    </source>
</evidence>
<evidence type="ECO:0000259" key="2">
    <source>
        <dbReference type="Pfam" id="PF13963"/>
    </source>
</evidence>
<comment type="caution">
    <text evidence="3">The sequence shown here is derived from an EMBL/GenBank/DDBJ whole genome shotgun (WGS) entry which is preliminary data.</text>
</comment>
<reference evidence="3 4" key="1">
    <citation type="submission" date="2020-10" db="EMBL/GenBank/DDBJ databases">
        <title>The Coptis chinensis genome and diversification of protoberbering-type alkaloids.</title>
        <authorList>
            <person name="Wang B."/>
            <person name="Shu S."/>
            <person name="Song C."/>
            <person name="Liu Y."/>
        </authorList>
    </citation>
    <scope>NUCLEOTIDE SEQUENCE [LARGE SCALE GENOMIC DNA]</scope>
    <source>
        <strain evidence="3">HL-2020</strain>
        <tissue evidence="3">Leaf</tissue>
    </source>
</reference>
<dbReference type="AlphaFoldDB" id="A0A835I178"/>
<protein>
    <recommendedName>
        <fullName evidence="2">Transposase-associated domain-containing protein</fullName>
    </recommendedName>
</protein>
<evidence type="ECO:0000256" key="1">
    <source>
        <dbReference type="SAM" id="MobiDB-lite"/>
    </source>
</evidence>
<dbReference type="Pfam" id="PF13963">
    <property type="entry name" value="Transpos_assoc"/>
    <property type="match status" value="1"/>
</dbReference>
<dbReference type="EMBL" id="JADFTS010000004">
    <property type="protein sequence ID" value="KAF9608118.1"/>
    <property type="molecule type" value="Genomic_DNA"/>
</dbReference>
<feature type="region of interest" description="Disordered" evidence="1">
    <location>
        <begin position="129"/>
        <end position="155"/>
    </location>
</feature>
<dbReference type="Proteomes" id="UP000631114">
    <property type="component" value="Unassembled WGS sequence"/>
</dbReference>
<accession>A0A835I178</accession>
<dbReference type="InterPro" id="IPR029480">
    <property type="entry name" value="Transpos_assoc"/>
</dbReference>
<name>A0A835I178_9MAGN</name>
<dbReference type="OrthoDB" id="1729146at2759"/>
<gene>
    <name evidence="3" type="ORF">IFM89_006045</name>
</gene>
<keyword evidence="4" id="KW-1185">Reference proteome</keyword>
<organism evidence="3 4">
    <name type="scientific">Coptis chinensis</name>
    <dbReference type="NCBI Taxonomy" id="261450"/>
    <lineage>
        <taxon>Eukaryota</taxon>
        <taxon>Viridiplantae</taxon>
        <taxon>Streptophyta</taxon>
        <taxon>Embryophyta</taxon>
        <taxon>Tracheophyta</taxon>
        <taxon>Spermatophyta</taxon>
        <taxon>Magnoliopsida</taxon>
        <taxon>Ranunculales</taxon>
        <taxon>Ranunculaceae</taxon>
        <taxon>Coptidoideae</taxon>
        <taxon>Coptis</taxon>
    </lineage>
</organism>
<evidence type="ECO:0000313" key="3">
    <source>
        <dbReference type="EMBL" id="KAF9608118.1"/>
    </source>
</evidence>